<dbReference type="EMBL" id="RBVV01000208">
    <property type="protein sequence ID" value="RNJ52379.1"/>
    <property type="molecule type" value="Genomic_DNA"/>
</dbReference>
<evidence type="ECO:0000256" key="1">
    <source>
        <dbReference type="SAM" id="SignalP"/>
    </source>
</evidence>
<sequence length="257" mass="28129">MKTTYITSLLLASVNIALGSPMPRVEARSVETVLYKRGEVLNERDLDLAARHGVDASEMFRHSLVKRSDGNDITIWVHNSFNETLNFHKGGAEEASTSVNKRAQRVNVPGNFFYTGHWWQSRSDACGHSSFRSLTSATVGAYTGGVEEMSRWGHRTRGGFELHFQIASTNPLLVVAGSNNGANAGFYATRNDKPHMERMVGTYDIGDLAKDSLRFAKSFSPNGQGVRTAATGDMTCNANNSGKAGVTWTIRSVNHRA</sequence>
<feature type="signal peptide" evidence="1">
    <location>
        <begin position="1"/>
        <end position="19"/>
    </location>
</feature>
<evidence type="ECO:0000313" key="3">
    <source>
        <dbReference type="Proteomes" id="UP000267145"/>
    </source>
</evidence>
<comment type="caution">
    <text evidence="2">The sequence shown here is derived from an EMBL/GenBank/DDBJ whole genome shotgun (WGS) entry which is preliminary data.</text>
</comment>
<evidence type="ECO:0008006" key="4">
    <source>
        <dbReference type="Google" id="ProtNLM"/>
    </source>
</evidence>
<evidence type="ECO:0000313" key="2">
    <source>
        <dbReference type="EMBL" id="RNJ52379.1"/>
    </source>
</evidence>
<name>A0A3M9XVU9_9PEZI</name>
<dbReference type="Proteomes" id="UP000267145">
    <property type="component" value="Unassembled WGS sequence"/>
</dbReference>
<accession>A0A3M9XVU9</accession>
<proteinExistence type="predicted"/>
<dbReference type="RefSeq" id="XP_028490537.1">
    <property type="nucleotide sequence ID" value="XM_028637929.1"/>
</dbReference>
<reference evidence="2 3" key="1">
    <citation type="submission" date="2018-10" db="EMBL/GenBank/DDBJ databases">
        <title>Genome sequence of Verticillium nonalfalfae VnAa140.</title>
        <authorList>
            <person name="Stajich J.E."/>
            <person name="Kasson M.T."/>
        </authorList>
    </citation>
    <scope>NUCLEOTIDE SEQUENCE [LARGE SCALE GENOMIC DNA]</scope>
    <source>
        <strain evidence="2 3">VnAa140</strain>
    </source>
</reference>
<keyword evidence="1" id="KW-0732">Signal</keyword>
<dbReference type="AlphaFoldDB" id="A0A3M9XVU9"/>
<keyword evidence="3" id="KW-1185">Reference proteome</keyword>
<gene>
    <name evidence="2" type="ORF">D7B24_003742</name>
</gene>
<organism evidence="2 3">
    <name type="scientific">Verticillium nonalfalfae</name>
    <dbReference type="NCBI Taxonomy" id="1051616"/>
    <lineage>
        <taxon>Eukaryota</taxon>
        <taxon>Fungi</taxon>
        <taxon>Dikarya</taxon>
        <taxon>Ascomycota</taxon>
        <taxon>Pezizomycotina</taxon>
        <taxon>Sordariomycetes</taxon>
        <taxon>Hypocreomycetidae</taxon>
        <taxon>Glomerellales</taxon>
        <taxon>Plectosphaerellaceae</taxon>
        <taxon>Verticillium</taxon>
    </lineage>
</organism>
<dbReference type="GeneID" id="39607431"/>
<protein>
    <recommendedName>
        <fullName evidence="4">Ecp2 effector protein domain-containing protein</fullName>
    </recommendedName>
</protein>
<feature type="chain" id="PRO_5018128209" description="Ecp2 effector protein domain-containing protein" evidence="1">
    <location>
        <begin position="20"/>
        <end position="257"/>
    </location>
</feature>